<dbReference type="EMBL" id="BRPK01000001">
    <property type="protein sequence ID" value="GLB33667.1"/>
    <property type="molecule type" value="Genomic_DNA"/>
</dbReference>
<keyword evidence="1" id="KW-0862">Zinc</keyword>
<keyword evidence="6" id="KW-1185">Reference proteome</keyword>
<dbReference type="GO" id="GO:0008270">
    <property type="term" value="F:zinc ion binding"/>
    <property type="evidence" value="ECO:0007669"/>
    <property type="project" value="UniProtKB-KW"/>
</dbReference>
<dbReference type="PANTHER" id="PTHR37543">
    <property type="entry name" value="CCCH ZINC FINGER DNA BINDING PROTEIN (AFU_ORTHOLOGUE AFUA_5G12760)"/>
    <property type="match status" value="1"/>
</dbReference>
<sequence length="558" mass="62002">MKPSAPAFNLPKLAMHLQRALYNASLLATMTSNFRGPRALGIHYFFSPQASYRYQGYQIEYSHMSYDMNEPVKDLRPPSPPQPQAHRVGFCFEQLRGEIWSMLENETFLADKIQKLEAELSVYKRAYNDVDSERKQLEKLKQDAVKEKEDLENQIKGFRVTALLDGDGAIFSGDLIAQGKTGGHTAAQKLSDSILQHLSSTYGANQYQLWVYVFLNKRGLVDTFGRVGNNMAKQKFEDFMTGFNQAAERFLMVDVGDAKEAADAKIKAHLEDQIRLPQTYKIVFGGCHDNGYVTNLRSQITAGYKQKLILLRSYTDMAAGIADLELPLLTIPDLFFTQKLVTPSPAQIALSGQVGHINSSPRVGPAAFPASVPTPLALPALDQTPGANPDPPVERENPVVPRRPSNPPTYSSAVQSTQKRVPTPDLDSSSTTSSDASDDPPERPAPTFTRARHVNPNIPLSKHKPPPCTLFYLANCKHGADCKYGHDYLLDAEHFAEIRMNAKKAPCPAINKGEPCLWGDGCCYGHYCSLSTKCHFFKQGRCKFVGADMHKEPKFVDE</sequence>
<dbReference type="PANTHER" id="PTHR37543:SF1">
    <property type="entry name" value="CCCH ZINC FINGER DNA BINDING PROTEIN (AFU_ORTHOLOGUE AFUA_5G12760)"/>
    <property type="match status" value="1"/>
</dbReference>
<dbReference type="AlphaFoldDB" id="A0A9P3PD50"/>
<dbReference type="InterPro" id="IPR000571">
    <property type="entry name" value="Znf_CCCH"/>
</dbReference>
<feature type="region of interest" description="Disordered" evidence="3">
    <location>
        <begin position="374"/>
        <end position="460"/>
    </location>
</feature>
<dbReference type="InterPro" id="IPR057683">
    <property type="entry name" value="DUF7923"/>
</dbReference>
<keyword evidence="1" id="KW-0479">Metal-binding</keyword>
<evidence type="ECO:0000256" key="1">
    <source>
        <dbReference type="PROSITE-ProRule" id="PRU00723"/>
    </source>
</evidence>
<gene>
    <name evidence="5" type="ORF">LshimejAT787_0105510</name>
</gene>
<dbReference type="OrthoDB" id="2270193at2759"/>
<reference evidence="5" key="1">
    <citation type="submission" date="2022-07" db="EMBL/GenBank/DDBJ databases">
        <title>The genome of Lyophyllum shimeji provides insight into the initial evolution of ectomycorrhizal fungal genome.</title>
        <authorList>
            <person name="Kobayashi Y."/>
            <person name="Shibata T."/>
            <person name="Hirakawa H."/>
            <person name="Shigenobu S."/>
            <person name="Nishiyama T."/>
            <person name="Yamada A."/>
            <person name="Hasebe M."/>
            <person name="Kawaguchi M."/>
        </authorList>
    </citation>
    <scope>NUCLEOTIDE SEQUENCE</scope>
    <source>
        <strain evidence="5">AT787</strain>
    </source>
</reference>
<feature type="domain" description="C3H1-type" evidence="4">
    <location>
        <begin position="462"/>
        <end position="489"/>
    </location>
</feature>
<feature type="coiled-coil region" evidence="2">
    <location>
        <begin position="113"/>
        <end position="161"/>
    </location>
</feature>
<evidence type="ECO:0000259" key="4">
    <source>
        <dbReference type="PROSITE" id="PS50103"/>
    </source>
</evidence>
<evidence type="ECO:0000313" key="5">
    <source>
        <dbReference type="EMBL" id="GLB33667.1"/>
    </source>
</evidence>
<feature type="compositionally biased region" description="Polar residues" evidence="3">
    <location>
        <begin position="409"/>
        <end position="420"/>
    </location>
</feature>
<dbReference type="Proteomes" id="UP001063166">
    <property type="component" value="Unassembled WGS sequence"/>
</dbReference>
<organism evidence="5 6">
    <name type="scientific">Lyophyllum shimeji</name>
    <name type="common">Hon-shimeji</name>
    <name type="synonym">Tricholoma shimeji</name>
    <dbReference type="NCBI Taxonomy" id="47721"/>
    <lineage>
        <taxon>Eukaryota</taxon>
        <taxon>Fungi</taxon>
        <taxon>Dikarya</taxon>
        <taxon>Basidiomycota</taxon>
        <taxon>Agaricomycotina</taxon>
        <taxon>Agaricomycetes</taxon>
        <taxon>Agaricomycetidae</taxon>
        <taxon>Agaricales</taxon>
        <taxon>Tricholomatineae</taxon>
        <taxon>Lyophyllaceae</taxon>
        <taxon>Lyophyllum</taxon>
    </lineage>
</organism>
<keyword evidence="2" id="KW-0175">Coiled coil</keyword>
<evidence type="ECO:0000256" key="3">
    <source>
        <dbReference type="SAM" id="MobiDB-lite"/>
    </source>
</evidence>
<name>A0A9P3PD50_LYOSH</name>
<comment type="caution">
    <text evidence="5">The sequence shown here is derived from an EMBL/GenBank/DDBJ whole genome shotgun (WGS) entry which is preliminary data.</text>
</comment>
<evidence type="ECO:0000313" key="6">
    <source>
        <dbReference type="Proteomes" id="UP001063166"/>
    </source>
</evidence>
<dbReference type="PROSITE" id="PS50103">
    <property type="entry name" value="ZF_C3H1"/>
    <property type="match status" value="1"/>
</dbReference>
<feature type="compositionally biased region" description="Low complexity" evidence="3">
    <location>
        <begin position="423"/>
        <end position="435"/>
    </location>
</feature>
<keyword evidence="1" id="KW-0863">Zinc-finger</keyword>
<proteinExistence type="predicted"/>
<dbReference type="Pfam" id="PF25540">
    <property type="entry name" value="DUF7923"/>
    <property type="match status" value="1"/>
</dbReference>
<feature type="zinc finger region" description="C3H1-type" evidence="1">
    <location>
        <begin position="462"/>
        <end position="489"/>
    </location>
</feature>
<accession>A0A9P3PD50</accession>
<protein>
    <submittedName>
        <fullName evidence="5">Zinc finger protein</fullName>
    </submittedName>
</protein>
<evidence type="ECO:0000256" key="2">
    <source>
        <dbReference type="SAM" id="Coils"/>
    </source>
</evidence>